<evidence type="ECO:0000256" key="7">
    <source>
        <dbReference type="ARBA" id="ARBA00023136"/>
    </source>
</evidence>
<evidence type="ECO:0000313" key="9">
    <source>
        <dbReference type="EMBL" id="ABO51171.1"/>
    </source>
</evidence>
<keyword evidence="7 8" id="KW-0472">Membrane</keyword>
<feature type="transmembrane region" description="Helical" evidence="8">
    <location>
        <begin position="344"/>
        <end position="364"/>
    </location>
</feature>
<dbReference type="GO" id="GO:0009847">
    <property type="term" value="P:spore germination"/>
    <property type="evidence" value="ECO:0007669"/>
    <property type="project" value="InterPro"/>
</dbReference>
<dbReference type="KEGG" id="drm:Dred_2665"/>
<keyword evidence="5 8" id="KW-0812">Transmembrane</keyword>
<feature type="transmembrane region" description="Helical" evidence="8">
    <location>
        <begin position="161"/>
        <end position="180"/>
    </location>
</feature>
<evidence type="ECO:0000256" key="2">
    <source>
        <dbReference type="ARBA" id="ARBA00007998"/>
    </source>
</evidence>
<keyword evidence="6 8" id="KW-1133">Transmembrane helix</keyword>
<reference evidence="9 10" key="1">
    <citation type="submission" date="2007-03" db="EMBL/GenBank/DDBJ databases">
        <title>Complete sequence of Desulfotomaculum reducens MI-1.</title>
        <authorList>
            <consortium name="US DOE Joint Genome Institute"/>
            <person name="Copeland A."/>
            <person name="Lucas S."/>
            <person name="Lapidus A."/>
            <person name="Barry K."/>
            <person name="Detter J.C."/>
            <person name="Glavina del Rio T."/>
            <person name="Hammon N."/>
            <person name="Israni S."/>
            <person name="Dalin E."/>
            <person name="Tice H."/>
            <person name="Pitluck S."/>
            <person name="Sims D."/>
            <person name="Brettin T."/>
            <person name="Bruce D."/>
            <person name="Han C."/>
            <person name="Tapia R."/>
            <person name="Schmutz J."/>
            <person name="Larimer F."/>
            <person name="Land M."/>
            <person name="Hauser L."/>
            <person name="Kyrpides N."/>
            <person name="Kim E."/>
            <person name="Tebo B.M."/>
            <person name="Richardson P."/>
        </authorList>
    </citation>
    <scope>NUCLEOTIDE SEQUENCE [LARGE SCALE GENOMIC DNA]</scope>
    <source>
        <strain evidence="9 10">MI-1</strain>
    </source>
</reference>
<evidence type="ECO:0000256" key="8">
    <source>
        <dbReference type="SAM" id="Phobius"/>
    </source>
</evidence>
<dbReference type="RefSeq" id="WP_011878968.1">
    <property type="nucleotide sequence ID" value="NC_009253.1"/>
</dbReference>
<organism evidence="9 10">
    <name type="scientific">Desulforamulus reducens (strain ATCC BAA-1160 / DSM 100696 / MI-1)</name>
    <name type="common">Desulfotomaculum reducens</name>
    <dbReference type="NCBI Taxonomy" id="349161"/>
    <lineage>
        <taxon>Bacteria</taxon>
        <taxon>Bacillati</taxon>
        <taxon>Bacillota</taxon>
        <taxon>Clostridia</taxon>
        <taxon>Eubacteriales</taxon>
        <taxon>Peptococcaceae</taxon>
        <taxon>Desulforamulus</taxon>
    </lineage>
</organism>
<dbReference type="eggNOG" id="COG0531">
    <property type="taxonomic scope" value="Bacteria"/>
</dbReference>
<comment type="subcellular location">
    <subcellularLocation>
        <location evidence="1">Membrane</location>
        <topology evidence="1">Multi-pass membrane protein</topology>
    </subcellularLocation>
</comment>
<protein>
    <submittedName>
        <fullName evidence="9">Spore germination protein</fullName>
    </submittedName>
</protein>
<evidence type="ECO:0000256" key="4">
    <source>
        <dbReference type="ARBA" id="ARBA00022544"/>
    </source>
</evidence>
<sequence>MKIPHTEDVYEVKMRKNANVITSKQLIFIIVSSTVGVGILTLADSAGEVAQQDAWISVAMGALLPLVGLVAIVLNCSKFPGLTLAEYSERILGKWLGKLISLVFVFYTIVTAAIITSTFVHMLKIYLFPATPRWALVVLILSVITYWGSKDARVLGRVNELMFYEAIIVFLSLVLAFPNIDLTFYQPIGHAGISNILIAASKTIFAYTGMELLLVFYHMVQNKKETVKAGLTAITIVLFIYLGITITALGVFGPFVIGKVRFSLMVLLKTYTAPLIERTEFFFVIFYVFVAFRPIGNYYFASRYTAEKMLGLNAPGLITIVIFPIALAVASYPDSFEQTVAISSQIGIVGLVFLIIVPLLLWFISLIRGIDGEKDQT</sequence>
<gene>
    <name evidence="9" type="ordered locus">Dred_2665</name>
</gene>
<dbReference type="GO" id="GO:0016020">
    <property type="term" value="C:membrane"/>
    <property type="evidence" value="ECO:0007669"/>
    <property type="project" value="UniProtKB-SubCell"/>
</dbReference>
<feature type="transmembrane region" description="Helical" evidence="8">
    <location>
        <begin position="312"/>
        <end position="332"/>
    </location>
</feature>
<dbReference type="Pfam" id="PF03845">
    <property type="entry name" value="Spore_permease"/>
    <property type="match status" value="1"/>
</dbReference>
<dbReference type="PANTHER" id="PTHR34975:SF2">
    <property type="entry name" value="SPORE GERMINATION PROTEIN A2"/>
    <property type="match status" value="1"/>
</dbReference>
<proteinExistence type="inferred from homology"/>
<dbReference type="PANTHER" id="PTHR34975">
    <property type="entry name" value="SPORE GERMINATION PROTEIN A2"/>
    <property type="match status" value="1"/>
</dbReference>
<evidence type="ECO:0000313" key="10">
    <source>
        <dbReference type="Proteomes" id="UP000001556"/>
    </source>
</evidence>
<comment type="similarity">
    <text evidence="2">Belongs to the amino acid-polyamine-organocation (APC) superfamily. Spore germination protein (SGP) (TC 2.A.3.9) family.</text>
</comment>
<feature type="transmembrane region" description="Helical" evidence="8">
    <location>
        <begin position="192"/>
        <end position="217"/>
    </location>
</feature>
<evidence type="ECO:0000256" key="3">
    <source>
        <dbReference type="ARBA" id="ARBA00022448"/>
    </source>
</evidence>
<feature type="transmembrane region" description="Helical" evidence="8">
    <location>
        <begin position="229"/>
        <end position="257"/>
    </location>
</feature>
<dbReference type="STRING" id="349161.Dred_2665"/>
<accession>A4J7W8</accession>
<keyword evidence="3" id="KW-0813">Transport</keyword>
<dbReference type="Gene3D" id="1.20.1740.10">
    <property type="entry name" value="Amino acid/polyamine transporter I"/>
    <property type="match status" value="1"/>
</dbReference>
<dbReference type="AlphaFoldDB" id="A4J7W8"/>
<dbReference type="Proteomes" id="UP000001556">
    <property type="component" value="Chromosome"/>
</dbReference>
<evidence type="ECO:0000256" key="1">
    <source>
        <dbReference type="ARBA" id="ARBA00004141"/>
    </source>
</evidence>
<feature type="transmembrane region" description="Helical" evidence="8">
    <location>
        <begin position="281"/>
        <end position="300"/>
    </location>
</feature>
<feature type="transmembrane region" description="Helical" evidence="8">
    <location>
        <begin position="21"/>
        <end position="42"/>
    </location>
</feature>
<dbReference type="EMBL" id="CP000612">
    <property type="protein sequence ID" value="ABO51171.1"/>
    <property type="molecule type" value="Genomic_DNA"/>
</dbReference>
<dbReference type="HOGENOM" id="CLU_047547_0_2_9"/>
<evidence type="ECO:0000256" key="5">
    <source>
        <dbReference type="ARBA" id="ARBA00022692"/>
    </source>
</evidence>
<keyword evidence="4" id="KW-0309">Germination</keyword>
<feature type="transmembrane region" description="Helical" evidence="8">
    <location>
        <begin position="54"/>
        <end position="74"/>
    </location>
</feature>
<keyword evidence="10" id="KW-1185">Reference proteome</keyword>
<feature type="transmembrane region" description="Helical" evidence="8">
    <location>
        <begin position="132"/>
        <end position="149"/>
    </location>
</feature>
<dbReference type="InterPro" id="IPR004761">
    <property type="entry name" value="Spore_GerAB"/>
</dbReference>
<name>A4J7W8_DESRM</name>
<feature type="transmembrane region" description="Helical" evidence="8">
    <location>
        <begin position="95"/>
        <end position="120"/>
    </location>
</feature>
<dbReference type="NCBIfam" id="TIGR00912">
    <property type="entry name" value="2A0309"/>
    <property type="match status" value="1"/>
</dbReference>
<evidence type="ECO:0000256" key="6">
    <source>
        <dbReference type="ARBA" id="ARBA00022989"/>
    </source>
</evidence>